<reference evidence="12" key="1">
    <citation type="submission" date="2021-05" db="EMBL/GenBank/DDBJ databases">
        <authorList>
            <person name="Feng G."/>
        </authorList>
    </citation>
    <scope>NUCLEOTIDE SEQUENCE</scope>
    <source>
        <strain evidence="12">YSP1FY156</strain>
    </source>
</reference>
<keyword evidence="3" id="KW-0732">Signal</keyword>
<feature type="domain" description="Spike glycoprotein G central" evidence="11">
    <location>
        <begin position="282"/>
        <end position="400"/>
    </location>
</feature>
<dbReference type="GO" id="GO:0019031">
    <property type="term" value="C:viral envelope"/>
    <property type="evidence" value="ECO:0007669"/>
    <property type="project" value="InterPro"/>
</dbReference>
<evidence type="ECO:0000256" key="1">
    <source>
        <dbReference type="ARBA" id="ARBA00004563"/>
    </source>
</evidence>
<dbReference type="Pfam" id="PF24833">
    <property type="entry name" value="Rhabdo_glycop_CD"/>
    <property type="match status" value="1"/>
</dbReference>
<keyword evidence="4" id="KW-0946">Virion</keyword>
<dbReference type="Pfam" id="PF00974">
    <property type="entry name" value="Rhabdo_glycop_FD"/>
    <property type="match status" value="1"/>
</dbReference>
<dbReference type="GO" id="GO:0055036">
    <property type="term" value="C:virion membrane"/>
    <property type="evidence" value="ECO:0007669"/>
    <property type="project" value="UniProtKB-SubCell"/>
</dbReference>
<dbReference type="Gene3D" id="2.30.30.640">
    <property type="match status" value="1"/>
</dbReference>
<dbReference type="SUPFAM" id="SSF161008">
    <property type="entry name" value="Viral glycoprotein ectodomain-like"/>
    <property type="match status" value="1"/>
</dbReference>
<accession>A0A8K1XCL3</accession>
<evidence type="ECO:0000256" key="4">
    <source>
        <dbReference type="ARBA" id="ARBA00022844"/>
    </source>
</evidence>
<evidence type="ECO:0000256" key="5">
    <source>
        <dbReference type="ARBA" id="ARBA00022879"/>
    </source>
</evidence>
<keyword evidence="8" id="KW-0325">Glycoprotein</keyword>
<evidence type="ECO:0000259" key="11">
    <source>
        <dbReference type="Pfam" id="PF24833"/>
    </source>
</evidence>
<evidence type="ECO:0000256" key="3">
    <source>
        <dbReference type="ARBA" id="ARBA00022729"/>
    </source>
</evidence>
<dbReference type="EMBL" id="MZ209737">
    <property type="protein sequence ID" value="UHK03249.1"/>
    <property type="molecule type" value="Viral_cRNA"/>
</dbReference>
<evidence type="ECO:0000313" key="12">
    <source>
        <dbReference type="EMBL" id="UHK03249.1"/>
    </source>
</evidence>
<evidence type="ECO:0000313" key="13">
    <source>
        <dbReference type="Proteomes" id="UP001184370"/>
    </source>
</evidence>
<dbReference type="Gene3D" id="2.30.29.130">
    <property type="match status" value="1"/>
</dbReference>
<evidence type="ECO:0000256" key="6">
    <source>
        <dbReference type="ARBA" id="ARBA00022989"/>
    </source>
</evidence>
<feature type="transmembrane region" description="Helical" evidence="9">
    <location>
        <begin position="487"/>
        <end position="508"/>
    </location>
</feature>
<feature type="domain" description="Spike glycoprotein fusion" evidence="10">
    <location>
        <begin position="71"/>
        <end position="169"/>
    </location>
</feature>
<organism evidence="12 13">
    <name type="scientific">Hangzhou rhabdovirus 4</name>
    <dbReference type="NCBI Taxonomy" id="2905393"/>
    <lineage>
        <taxon>Viruses</taxon>
        <taxon>Riboviria</taxon>
        <taxon>Orthornavirae</taxon>
        <taxon>Negarnaviricota</taxon>
        <taxon>Haploviricotina</taxon>
        <taxon>Monjiviricetes</taxon>
        <taxon>Mononegavirales</taxon>
        <taxon>Rhabdoviridae</taxon>
        <taxon>Alpharhabdovirinae</taxon>
        <taxon>Sigmavirus</taxon>
        <taxon>Sigmavirus hangzhou</taxon>
    </lineage>
</organism>
<keyword evidence="6 9" id="KW-1133">Transmembrane helix</keyword>
<protein>
    <submittedName>
        <fullName evidence="12">Glycoprotein</fullName>
    </submittedName>
</protein>
<evidence type="ECO:0000256" key="9">
    <source>
        <dbReference type="SAM" id="Phobius"/>
    </source>
</evidence>
<keyword evidence="5" id="KW-0261">Viral envelope protein</keyword>
<gene>
    <name evidence="12" type="ORF">FuRV4_gp5</name>
</gene>
<sequence length="539" mass="60556">MDTLCIFSWLIGLAYGGLMVVPDTENAQWIPISTKTVQCPQRLFIPSSGSGDNHIPIKFTRPLAGISTKRKGVICRKMVYKTTCIWGIFSDEVSHSIQDAWIKDDECRSVVLGWMKGERTITPPFPDKECGRWGVSRSATNVALYVNELDISFDPYSNRLIDPVFVGGQAYRKGRLEPITTVHSSMKWMEIEDKSNDKCEMSTSHGYAFSQVWRSGYSKEDLNSIKFWGPDFTEKPFKGSCVISICGKTGYKFSDGTWGSIEMLDPKDHDIEGNLYNAAGPCSPGTVIWQMTPDSRFVVEQEMLEKLILHTRCLETLTKISRGDNLSPVDLSHLAQTYPGEGPAFLFKNKSIHTSVVPYVMVNTTGIPLQSDLLGFKLDGSRVLNKNWEMVGELEVGPNGISRKAGKTIFPLDTLLGSEIDWSMLHPEIYHEVNRPSLAMHLVYSADERTYLFSQDNHTGWLQPMSETITAVTSDVIARTKQWFSSFHGWFLSVSLIVLVLCICKYVIPSFSYCKKTNTSYSHPAGLRGVKINKPEEGW</sequence>
<dbReference type="Proteomes" id="UP001184370">
    <property type="component" value="Segment"/>
</dbReference>
<comment type="subcellular location">
    <subcellularLocation>
        <location evidence="1">Virion membrane</location>
        <topology evidence="1">Single-pass type I membrane protein</topology>
    </subcellularLocation>
</comment>
<keyword evidence="13" id="KW-1185">Reference proteome</keyword>
<evidence type="ECO:0000259" key="10">
    <source>
        <dbReference type="Pfam" id="PF00974"/>
    </source>
</evidence>
<evidence type="ECO:0000256" key="7">
    <source>
        <dbReference type="ARBA" id="ARBA00023136"/>
    </source>
</evidence>
<dbReference type="InterPro" id="IPR001903">
    <property type="entry name" value="Rhabdo_glycop_FD"/>
</dbReference>
<evidence type="ECO:0000256" key="8">
    <source>
        <dbReference type="ARBA" id="ARBA00023180"/>
    </source>
</evidence>
<dbReference type="InterPro" id="IPR055447">
    <property type="entry name" value="Rhabdo_glycop_CD"/>
</dbReference>
<name>A0A8K1XCL3_9RHAB</name>
<proteinExistence type="predicted"/>
<keyword evidence="7 9" id="KW-0472">Membrane</keyword>
<evidence type="ECO:0000256" key="2">
    <source>
        <dbReference type="ARBA" id="ARBA00022692"/>
    </source>
</evidence>
<keyword evidence="2 9" id="KW-0812">Transmembrane</keyword>